<dbReference type="PROSITE" id="PS50263">
    <property type="entry name" value="CN_HYDROLASE"/>
    <property type="match status" value="1"/>
</dbReference>
<keyword evidence="4" id="KW-1185">Reference proteome</keyword>
<dbReference type="OrthoDB" id="4532287at2"/>
<sequence>MLEPLRVAVAQPAVIHGDLLATAAAHADAVRQAAARLVVFPELSLTGYVLDAPTVALDDPAWDELVAACAEHGTTALVGAPVAGDDGEGRAIGVVAVDGSGVRVIYRKAHLYGEELDAFTAGPGATVVEVGGWRVGLAVCRDTGIAEHTAATAALGVDLYAAGVVDLPEALTVIRSRAVTNARACGAPVAVASAAGPVGERFGFPQTAGGSAVHDADGALLAAAGAEPGELVVVDLEPPRG</sequence>
<feature type="domain" description="CN hydrolase" evidence="2">
    <location>
        <begin position="5"/>
        <end position="238"/>
    </location>
</feature>
<dbReference type="PANTHER" id="PTHR43674:SF2">
    <property type="entry name" value="BETA-UREIDOPROPIONASE"/>
    <property type="match status" value="1"/>
</dbReference>
<dbReference type="AlphaFoldDB" id="A0A315ZX83"/>
<dbReference type="RefSeq" id="WP_109775653.1">
    <property type="nucleotide sequence ID" value="NZ_QGDQ01000023.1"/>
</dbReference>
<evidence type="ECO:0000313" key="4">
    <source>
        <dbReference type="Proteomes" id="UP000245469"/>
    </source>
</evidence>
<proteinExistence type="predicted"/>
<accession>A0A315ZX83</accession>
<dbReference type="PANTHER" id="PTHR43674">
    <property type="entry name" value="NITRILASE C965.09-RELATED"/>
    <property type="match status" value="1"/>
</dbReference>
<keyword evidence="1 3" id="KW-0378">Hydrolase</keyword>
<dbReference type="InterPro" id="IPR036526">
    <property type="entry name" value="C-N_Hydrolase_sf"/>
</dbReference>
<dbReference type="InterPro" id="IPR003010">
    <property type="entry name" value="C-N_Hydrolase"/>
</dbReference>
<name>A0A315ZX83_9ACTN</name>
<comment type="caution">
    <text evidence="3">The sequence shown here is derived from an EMBL/GenBank/DDBJ whole genome shotgun (WGS) entry which is preliminary data.</text>
</comment>
<dbReference type="InterPro" id="IPR050345">
    <property type="entry name" value="Aliph_Amidase/BUP"/>
</dbReference>
<dbReference type="SUPFAM" id="SSF56317">
    <property type="entry name" value="Carbon-nitrogen hydrolase"/>
    <property type="match status" value="1"/>
</dbReference>
<gene>
    <name evidence="3" type="ORF">BXY45_12366</name>
</gene>
<dbReference type="Gene3D" id="3.60.110.10">
    <property type="entry name" value="Carbon-nitrogen hydrolase"/>
    <property type="match status" value="1"/>
</dbReference>
<evidence type="ECO:0000313" key="3">
    <source>
        <dbReference type="EMBL" id="PWJ50256.1"/>
    </source>
</evidence>
<dbReference type="GO" id="GO:0050126">
    <property type="term" value="F:N-carbamoylputrescine amidase activity"/>
    <property type="evidence" value="ECO:0007669"/>
    <property type="project" value="TreeGrafter"/>
</dbReference>
<evidence type="ECO:0000256" key="1">
    <source>
        <dbReference type="ARBA" id="ARBA00022801"/>
    </source>
</evidence>
<dbReference type="Proteomes" id="UP000245469">
    <property type="component" value="Unassembled WGS sequence"/>
</dbReference>
<evidence type="ECO:0000259" key="2">
    <source>
        <dbReference type="PROSITE" id="PS50263"/>
    </source>
</evidence>
<organism evidence="3 4">
    <name type="scientific">Quadrisphaera granulorum</name>
    <dbReference type="NCBI Taxonomy" id="317664"/>
    <lineage>
        <taxon>Bacteria</taxon>
        <taxon>Bacillati</taxon>
        <taxon>Actinomycetota</taxon>
        <taxon>Actinomycetes</taxon>
        <taxon>Kineosporiales</taxon>
        <taxon>Kineosporiaceae</taxon>
        <taxon>Quadrisphaera</taxon>
    </lineage>
</organism>
<protein>
    <submittedName>
        <fullName evidence="3">Putative amidohydrolase</fullName>
    </submittedName>
</protein>
<reference evidence="3 4" key="1">
    <citation type="submission" date="2018-03" db="EMBL/GenBank/DDBJ databases">
        <title>Genomic Encyclopedia of Archaeal and Bacterial Type Strains, Phase II (KMG-II): from individual species to whole genera.</title>
        <authorList>
            <person name="Goeker M."/>
        </authorList>
    </citation>
    <scope>NUCLEOTIDE SEQUENCE [LARGE SCALE GENOMIC DNA]</scope>
    <source>
        <strain evidence="3 4">DSM 44889</strain>
    </source>
</reference>
<dbReference type="Pfam" id="PF00795">
    <property type="entry name" value="CN_hydrolase"/>
    <property type="match status" value="1"/>
</dbReference>
<dbReference type="GO" id="GO:0033388">
    <property type="term" value="P:putrescine biosynthetic process from arginine"/>
    <property type="evidence" value="ECO:0007669"/>
    <property type="project" value="TreeGrafter"/>
</dbReference>
<dbReference type="EMBL" id="QGDQ01000023">
    <property type="protein sequence ID" value="PWJ50256.1"/>
    <property type="molecule type" value="Genomic_DNA"/>
</dbReference>